<name>A0AAW9CX98_BURTH</name>
<comment type="caution">
    <text evidence="2">The sequence shown here is derived from an EMBL/GenBank/DDBJ whole genome shotgun (WGS) entry which is preliminary data.</text>
</comment>
<feature type="region of interest" description="Disordered" evidence="1">
    <location>
        <begin position="19"/>
        <end position="39"/>
    </location>
</feature>
<evidence type="ECO:0000256" key="1">
    <source>
        <dbReference type="SAM" id="MobiDB-lite"/>
    </source>
</evidence>
<proteinExistence type="predicted"/>
<dbReference type="Proteomes" id="UP001272137">
    <property type="component" value="Unassembled WGS sequence"/>
</dbReference>
<protein>
    <submittedName>
        <fullName evidence="2">Uncharacterized protein</fullName>
    </submittedName>
</protein>
<evidence type="ECO:0000313" key="3">
    <source>
        <dbReference type="Proteomes" id="UP001272137"/>
    </source>
</evidence>
<evidence type="ECO:0000313" key="2">
    <source>
        <dbReference type="EMBL" id="MDW9255127.1"/>
    </source>
</evidence>
<gene>
    <name evidence="2" type="ORF">C7S16_1327</name>
</gene>
<reference evidence="2" key="1">
    <citation type="submission" date="2018-08" db="EMBL/GenBank/DDBJ databases">
        <title>Identification of Burkholderia cepacia strains that express a Burkholderia pseudomallei-like capsular polysaccharide.</title>
        <authorList>
            <person name="Burtnick M.N."/>
            <person name="Vongsouvath M."/>
            <person name="Newton P."/>
            <person name="Wuthiekanun V."/>
            <person name="Limmathurotsakul D."/>
            <person name="Brett P.J."/>
            <person name="Chantratita N."/>
            <person name="Dance D.A."/>
        </authorList>
    </citation>
    <scope>NUCLEOTIDE SEQUENCE</scope>
    <source>
        <strain evidence="2">SBXCC001</strain>
    </source>
</reference>
<dbReference type="EMBL" id="QXCT01000002">
    <property type="protein sequence ID" value="MDW9255127.1"/>
    <property type="molecule type" value="Genomic_DNA"/>
</dbReference>
<sequence>MRGKIRSHTAVVRARRCGGGAATRNFPQAFEENSRKNGP</sequence>
<accession>A0AAW9CX98</accession>
<organism evidence="2 3">
    <name type="scientific">Burkholderia thailandensis</name>
    <dbReference type="NCBI Taxonomy" id="57975"/>
    <lineage>
        <taxon>Bacteria</taxon>
        <taxon>Pseudomonadati</taxon>
        <taxon>Pseudomonadota</taxon>
        <taxon>Betaproteobacteria</taxon>
        <taxon>Burkholderiales</taxon>
        <taxon>Burkholderiaceae</taxon>
        <taxon>Burkholderia</taxon>
        <taxon>pseudomallei group</taxon>
    </lineage>
</organism>
<dbReference type="AlphaFoldDB" id="A0AAW9CX98"/>